<keyword evidence="7 8" id="KW-0472">Membrane</keyword>
<dbReference type="InterPro" id="IPR027469">
    <property type="entry name" value="Cation_efflux_TMD_sf"/>
</dbReference>
<keyword evidence="6" id="KW-0406">Ion transport</keyword>
<evidence type="ECO:0000256" key="7">
    <source>
        <dbReference type="ARBA" id="ARBA00023136"/>
    </source>
</evidence>
<gene>
    <name evidence="11" type="ORF">FC80_GL001713</name>
</gene>
<keyword evidence="3" id="KW-0813">Transport</keyword>
<feature type="domain" description="Cation efflux protein cytoplasmic" evidence="10">
    <location>
        <begin position="212"/>
        <end position="286"/>
    </location>
</feature>
<evidence type="ECO:0000313" key="11">
    <source>
        <dbReference type="EMBL" id="KRM89891.1"/>
    </source>
</evidence>
<evidence type="ECO:0000256" key="1">
    <source>
        <dbReference type="ARBA" id="ARBA00004141"/>
    </source>
</evidence>
<dbReference type="SUPFAM" id="SSF161111">
    <property type="entry name" value="Cation efflux protein transmembrane domain-like"/>
    <property type="match status" value="1"/>
</dbReference>
<evidence type="ECO:0000259" key="9">
    <source>
        <dbReference type="Pfam" id="PF01545"/>
    </source>
</evidence>
<feature type="transmembrane region" description="Helical" evidence="8">
    <location>
        <begin position="119"/>
        <end position="138"/>
    </location>
</feature>
<dbReference type="PATRIC" id="fig|1423729.3.peg.1739"/>
<dbReference type="EMBL" id="AYZE01000017">
    <property type="protein sequence ID" value="KRM89891.1"/>
    <property type="molecule type" value="Genomic_DNA"/>
</dbReference>
<dbReference type="InterPro" id="IPR002524">
    <property type="entry name" value="Cation_efflux"/>
</dbReference>
<feature type="transmembrane region" description="Helical" evidence="8">
    <location>
        <begin position="17"/>
        <end position="41"/>
    </location>
</feature>
<dbReference type="Gene3D" id="3.30.70.1350">
    <property type="entry name" value="Cation efflux protein, cytoplasmic domain"/>
    <property type="match status" value="1"/>
</dbReference>
<evidence type="ECO:0000256" key="2">
    <source>
        <dbReference type="ARBA" id="ARBA00008873"/>
    </source>
</evidence>
<evidence type="ECO:0000256" key="4">
    <source>
        <dbReference type="ARBA" id="ARBA00022692"/>
    </source>
</evidence>
<dbReference type="InterPro" id="IPR027470">
    <property type="entry name" value="Cation_efflux_CTD"/>
</dbReference>
<dbReference type="STRING" id="1423729.FC80_GL001713"/>
<evidence type="ECO:0000256" key="3">
    <source>
        <dbReference type="ARBA" id="ARBA00022448"/>
    </source>
</evidence>
<dbReference type="Pfam" id="PF16916">
    <property type="entry name" value="ZT_dimer"/>
    <property type="match status" value="1"/>
</dbReference>
<evidence type="ECO:0000256" key="6">
    <source>
        <dbReference type="ARBA" id="ARBA00023065"/>
    </source>
</evidence>
<dbReference type="Pfam" id="PF01545">
    <property type="entry name" value="Cation_efflux"/>
    <property type="match status" value="1"/>
</dbReference>
<comment type="similarity">
    <text evidence="2">Belongs to the cation diffusion facilitator (CDF) transporter (TC 2.A.4) family. SLC30A subfamily.</text>
</comment>
<dbReference type="InterPro" id="IPR036837">
    <property type="entry name" value="Cation_efflux_CTD_sf"/>
</dbReference>
<evidence type="ECO:0000256" key="5">
    <source>
        <dbReference type="ARBA" id="ARBA00022989"/>
    </source>
</evidence>
<dbReference type="GO" id="GO:0005385">
    <property type="term" value="F:zinc ion transmembrane transporter activity"/>
    <property type="evidence" value="ECO:0007669"/>
    <property type="project" value="TreeGrafter"/>
</dbReference>
<dbReference type="SUPFAM" id="SSF160240">
    <property type="entry name" value="Cation efflux protein cytoplasmic domain-like"/>
    <property type="match status" value="1"/>
</dbReference>
<keyword evidence="5 8" id="KW-1133">Transmembrane helix</keyword>
<comment type="subcellular location">
    <subcellularLocation>
        <location evidence="1">Membrane</location>
        <topology evidence="1">Multi-pass membrane protein</topology>
    </subcellularLocation>
</comment>
<evidence type="ECO:0000259" key="10">
    <source>
        <dbReference type="Pfam" id="PF16916"/>
    </source>
</evidence>
<accession>A0A0R2CQ50</accession>
<dbReference type="AlphaFoldDB" id="A0A0R2CQ50"/>
<reference evidence="11 12" key="1">
    <citation type="journal article" date="2015" name="Genome Announc.">
        <title>Expanding the biotechnology potential of lactobacilli through comparative genomics of 213 strains and associated genera.</title>
        <authorList>
            <person name="Sun Z."/>
            <person name="Harris H.M."/>
            <person name="McCann A."/>
            <person name="Guo C."/>
            <person name="Argimon S."/>
            <person name="Zhang W."/>
            <person name="Yang X."/>
            <person name="Jeffery I.B."/>
            <person name="Cooney J.C."/>
            <person name="Kagawa T.F."/>
            <person name="Liu W."/>
            <person name="Song Y."/>
            <person name="Salvetti E."/>
            <person name="Wrobel A."/>
            <person name="Rasinkangas P."/>
            <person name="Parkhill J."/>
            <person name="Rea M.C."/>
            <person name="O'Sullivan O."/>
            <person name="Ritari J."/>
            <person name="Douillard F.P."/>
            <person name="Paul Ross R."/>
            <person name="Yang R."/>
            <person name="Briner A.E."/>
            <person name="Felis G.E."/>
            <person name="de Vos W.M."/>
            <person name="Barrangou R."/>
            <person name="Klaenhammer T.R."/>
            <person name="Caufield P.W."/>
            <person name="Cui Y."/>
            <person name="Zhang H."/>
            <person name="O'Toole P.W."/>
        </authorList>
    </citation>
    <scope>NUCLEOTIDE SEQUENCE [LARGE SCALE GENOMIC DNA]</scope>
    <source>
        <strain evidence="11 12">DSM 21116</strain>
    </source>
</reference>
<dbReference type="InterPro" id="IPR058533">
    <property type="entry name" value="Cation_efflux_TM"/>
</dbReference>
<keyword evidence="12" id="KW-1185">Reference proteome</keyword>
<keyword evidence="4 8" id="KW-0812">Transmembrane</keyword>
<feature type="transmembrane region" description="Helical" evidence="8">
    <location>
        <begin position="150"/>
        <end position="174"/>
    </location>
</feature>
<dbReference type="Proteomes" id="UP000051131">
    <property type="component" value="Unassembled WGS sequence"/>
</dbReference>
<comment type="caution">
    <text evidence="11">The sequence shown here is derived from an EMBL/GenBank/DDBJ whole genome shotgun (WGS) entry which is preliminary data.</text>
</comment>
<feature type="domain" description="Cation efflux protein transmembrane" evidence="9">
    <location>
        <begin position="21"/>
        <end position="208"/>
    </location>
</feature>
<dbReference type="InterPro" id="IPR050681">
    <property type="entry name" value="CDF/SLC30A"/>
</dbReference>
<feature type="transmembrane region" description="Helical" evidence="8">
    <location>
        <begin position="84"/>
        <end position="107"/>
    </location>
</feature>
<dbReference type="NCBIfam" id="TIGR01297">
    <property type="entry name" value="CDF"/>
    <property type="match status" value="1"/>
</dbReference>
<sequence length="311" mass="34724">MGGGLVMEESKTTSLRFLSVTILNILITFFELLGGIVSGSLSLISDAFHNFGDTFSIVLSYLANRLGNKKATPKNSYGYRRAEIISALFNSILLILISLFLLIEGISRIQHPENVKSGLMFWVAVISFFANLIAALLLHTGAHNNLNIKATYLHLLSDSLASIGVIIGSILIYFFNLTWIDPSITILVSLYIAYESLPIIKQTFSILMEGSPDINIEKVREDLLCIPEIKDVHHFHSWSINENELIASVHVNLPNLSLSEIEKVYSKIEQILKKKYNISHITIQAECTRGLKKAMCLSAEDENDIDLKLNK</sequence>
<evidence type="ECO:0000313" key="12">
    <source>
        <dbReference type="Proteomes" id="UP000051131"/>
    </source>
</evidence>
<dbReference type="GO" id="GO:0005886">
    <property type="term" value="C:plasma membrane"/>
    <property type="evidence" value="ECO:0007669"/>
    <property type="project" value="TreeGrafter"/>
</dbReference>
<protein>
    <submittedName>
        <fullName evidence="11">CDF family cation diffusion facilitator</fullName>
    </submittedName>
</protein>
<name>A0A0R2CQ50_9LACO</name>
<dbReference type="PANTHER" id="PTHR11562">
    <property type="entry name" value="CATION EFFLUX PROTEIN/ ZINC TRANSPORTER"/>
    <property type="match status" value="1"/>
</dbReference>
<evidence type="ECO:0000256" key="8">
    <source>
        <dbReference type="SAM" id="Phobius"/>
    </source>
</evidence>
<organism evidence="11 12">
    <name type="scientific">Liquorilactobacillus cacaonum DSM 21116</name>
    <dbReference type="NCBI Taxonomy" id="1423729"/>
    <lineage>
        <taxon>Bacteria</taxon>
        <taxon>Bacillati</taxon>
        <taxon>Bacillota</taxon>
        <taxon>Bacilli</taxon>
        <taxon>Lactobacillales</taxon>
        <taxon>Lactobacillaceae</taxon>
        <taxon>Liquorilactobacillus</taxon>
    </lineage>
</organism>
<dbReference type="Gene3D" id="1.20.1510.10">
    <property type="entry name" value="Cation efflux protein transmembrane domain"/>
    <property type="match status" value="1"/>
</dbReference>
<proteinExistence type="inferred from homology"/>
<dbReference type="PANTHER" id="PTHR11562:SF17">
    <property type="entry name" value="RE54080P-RELATED"/>
    <property type="match status" value="1"/>
</dbReference>